<gene>
    <name evidence="1" type="ORF">TPSB3V08_LOCUS3704</name>
</gene>
<reference evidence="1" key="1">
    <citation type="submission" date="2020-11" db="EMBL/GenBank/DDBJ databases">
        <authorList>
            <person name="Tran Van P."/>
        </authorList>
    </citation>
    <scope>NUCLEOTIDE SEQUENCE</scope>
</reference>
<sequence>MVNAVESEILKASACCRRWTRLGYCGASRNRDGSARSEIHGSCVSFNVQKRLGVSFSAIICGLAEDELSWGIMVKLTAAIGQNKITVTFPIRGHSFMELDKNMGLIPKKVIAETSDGWRRIIRDARTKPTHFEVIACEQTMFKSWGDFLTPHYKKKFPTARRPIQQMKGELQRPISVTSVITDKNNKKRSTLTTEQRESEQLYHAPIKLPMEKYRDIEDLLKTRKVGTVLTGSRIRISLADSATYLASEEVNPNLRGGRVENYLGKITPSSPERDLNLDLPIIGSPAQHEIIALANYAPEIKTCQCQRHHKQKEEITCDISNCDVQQAVDKRTLQGGEETEQSFDKKMAMLITVIYSNDDGNSGYRNPACLRGKTTSGFGVSSIIKNWLCVAVPSERYSSPMASLALTDSSQLTSHTQHLVSTSVLKPSSELTRQDGTTFKSERSWRRKHYFLRTSSLDKIKQFPAYFCTKSSRVYPNALHFLEQLRAYYSFILTDAVLMRSGQDAGTAVSNKLTPLLFSSSLYPSISLASLPSRSGECKVRAKQQISLCLVVNLTDPVFRDAREERACGTKDYNH</sequence>
<dbReference type="AlphaFoldDB" id="A0A7R9GZY8"/>
<name>A0A7R9GZY8_TIMPO</name>
<accession>A0A7R9GZY8</accession>
<proteinExistence type="predicted"/>
<evidence type="ECO:0000313" key="1">
    <source>
        <dbReference type="EMBL" id="CAD7402740.1"/>
    </source>
</evidence>
<dbReference type="EMBL" id="OD001655">
    <property type="protein sequence ID" value="CAD7402740.1"/>
    <property type="molecule type" value="Genomic_DNA"/>
</dbReference>
<organism evidence="1">
    <name type="scientific">Timema poppense</name>
    <name type="common">Walking stick</name>
    <dbReference type="NCBI Taxonomy" id="170557"/>
    <lineage>
        <taxon>Eukaryota</taxon>
        <taxon>Metazoa</taxon>
        <taxon>Ecdysozoa</taxon>
        <taxon>Arthropoda</taxon>
        <taxon>Hexapoda</taxon>
        <taxon>Insecta</taxon>
        <taxon>Pterygota</taxon>
        <taxon>Neoptera</taxon>
        <taxon>Polyneoptera</taxon>
        <taxon>Phasmatodea</taxon>
        <taxon>Timematodea</taxon>
        <taxon>Timematoidea</taxon>
        <taxon>Timematidae</taxon>
        <taxon>Timema</taxon>
    </lineage>
</organism>
<protein>
    <submittedName>
        <fullName evidence="1">Uncharacterized protein</fullName>
    </submittedName>
</protein>